<evidence type="ECO:0000313" key="1">
    <source>
        <dbReference type="EMBL" id="CAH3158242.1"/>
    </source>
</evidence>
<sequence>MEVSCCFQKLVGGVCASDKRYEGAVVVPLSSCQKDILGHSRSVGVSDINSEAELILARASIFSPPRDISSWTICPSHRSSLGIGWRRGAHRCRVPPGLSKHASRGKTIKADRGISKSESRGILKQTGVFVPVGSGICLDCRPIIDVKEKTLEHVPKTTLNNKDSPPVHSTPITPGGSFYLPPDVSFDDAQVSQNRPLDAFNTYLVSRDVSPVRSQLQTSWEKTSGRTKRYYTRKASQGVAALVQDMTPHETGPLFRALCSSDVLRRQLSDEGNMDVTLMEALPECYQATSRWETRRQILSIMADKVRYKTLLKFIPGLTKYRFTEAKRHCLTYGRGAPVLSVRAPRTDVTFSQIEHFIAFITS</sequence>
<organism evidence="1 2">
    <name type="scientific">Porites lobata</name>
    <dbReference type="NCBI Taxonomy" id="104759"/>
    <lineage>
        <taxon>Eukaryota</taxon>
        <taxon>Metazoa</taxon>
        <taxon>Cnidaria</taxon>
        <taxon>Anthozoa</taxon>
        <taxon>Hexacorallia</taxon>
        <taxon>Scleractinia</taxon>
        <taxon>Fungiina</taxon>
        <taxon>Poritidae</taxon>
        <taxon>Porites</taxon>
    </lineage>
</organism>
<accession>A0ABN8Q7K7</accession>
<evidence type="ECO:0000313" key="2">
    <source>
        <dbReference type="Proteomes" id="UP001159405"/>
    </source>
</evidence>
<gene>
    <name evidence="1" type="ORF">PLOB_00003108</name>
</gene>
<proteinExistence type="predicted"/>
<name>A0ABN8Q7K7_9CNID</name>
<comment type="caution">
    <text evidence="1">The sequence shown here is derived from an EMBL/GenBank/DDBJ whole genome shotgun (WGS) entry which is preliminary data.</text>
</comment>
<protein>
    <submittedName>
        <fullName evidence="1">Uncharacterized protein</fullName>
    </submittedName>
</protein>
<reference evidence="1 2" key="1">
    <citation type="submission" date="2022-05" db="EMBL/GenBank/DDBJ databases">
        <authorList>
            <consortium name="Genoscope - CEA"/>
            <person name="William W."/>
        </authorList>
    </citation>
    <scope>NUCLEOTIDE SEQUENCE [LARGE SCALE GENOMIC DNA]</scope>
</reference>
<dbReference type="Proteomes" id="UP001159405">
    <property type="component" value="Unassembled WGS sequence"/>
</dbReference>
<keyword evidence="2" id="KW-1185">Reference proteome</keyword>
<dbReference type="EMBL" id="CALNXK010000110">
    <property type="protein sequence ID" value="CAH3158242.1"/>
    <property type="molecule type" value="Genomic_DNA"/>
</dbReference>